<protein>
    <submittedName>
        <fullName evidence="1">Uncharacterized protein</fullName>
    </submittedName>
</protein>
<proteinExistence type="predicted"/>
<reference evidence="1 2" key="1">
    <citation type="submission" date="2020-08" db="EMBL/GenBank/DDBJ databases">
        <title>A Genomic Blueprint of the Chicken Gut Microbiome.</title>
        <authorList>
            <person name="Gilroy R."/>
            <person name="Ravi A."/>
            <person name="Getino M."/>
            <person name="Pursley I."/>
            <person name="Horton D.L."/>
            <person name="Alikhan N.-F."/>
            <person name="Baker D."/>
            <person name="Gharbi K."/>
            <person name="Hall N."/>
            <person name="Watson M."/>
            <person name="Adriaenssens E.M."/>
            <person name="Foster-Nyarko E."/>
            <person name="Jarju S."/>
            <person name="Secka A."/>
            <person name="Antonio M."/>
            <person name="Oren A."/>
            <person name="Chaudhuri R."/>
            <person name="La Ragione R.M."/>
            <person name="Hildebrand F."/>
            <person name="Pallen M.J."/>
        </authorList>
    </citation>
    <scope>NUCLEOTIDE SEQUENCE [LARGE SCALE GENOMIC DNA]</scope>
    <source>
        <strain evidence="1 2">Sa1YUN3</strain>
    </source>
</reference>
<dbReference type="EMBL" id="JACSPQ010000044">
    <property type="protein sequence ID" value="MBD8003215.1"/>
    <property type="molecule type" value="Genomic_DNA"/>
</dbReference>
<comment type="caution">
    <text evidence="1">The sequence shown here is derived from an EMBL/GenBank/DDBJ whole genome shotgun (WGS) entry which is preliminary data.</text>
</comment>
<evidence type="ECO:0000313" key="1">
    <source>
        <dbReference type="EMBL" id="MBD8003215.1"/>
    </source>
</evidence>
<evidence type="ECO:0000313" key="2">
    <source>
        <dbReference type="Proteomes" id="UP000616346"/>
    </source>
</evidence>
<name>A0ABR8VET6_9BACT</name>
<gene>
    <name evidence="1" type="ORF">H9626_13565</name>
</gene>
<organism evidence="1 2">
    <name type="scientific">Phocaeicola faecium</name>
    <dbReference type="NCBI Taxonomy" id="2762213"/>
    <lineage>
        <taxon>Bacteria</taxon>
        <taxon>Pseudomonadati</taxon>
        <taxon>Bacteroidota</taxon>
        <taxon>Bacteroidia</taxon>
        <taxon>Bacteroidales</taxon>
        <taxon>Bacteroidaceae</taxon>
        <taxon>Phocaeicola</taxon>
    </lineage>
</organism>
<keyword evidence="2" id="KW-1185">Reference proteome</keyword>
<accession>A0ABR8VET6</accession>
<dbReference type="Proteomes" id="UP000616346">
    <property type="component" value="Unassembled WGS sequence"/>
</dbReference>
<dbReference type="RefSeq" id="WP_191710828.1">
    <property type="nucleotide sequence ID" value="NZ_JACSPQ010000044.1"/>
</dbReference>
<sequence>MVYATQTRTADYIRPSSKRSGLKGEDLFWVPVGAVKLDTGEQIDLGLFSTAPVPVRALDVLDAGVLQLLDVSGGRYPVGLYQTDHVRVIGNLLDAMRSSMGDLTEVADE</sequence>